<reference evidence="2 3" key="1">
    <citation type="submission" date="2014-04" db="EMBL/GenBank/DDBJ databases">
        <title>Genome evolution of avian class.</title>
        <authorList>
            <person name="Zhang G."/>
            <person name="Li C."/>
        </authorList>
    </citation>
    <scope>NUCLEOTIDE SEQUENCE [LARGE SCALE GENOMIC DNA]</scope>
    <source>
        <strain evidence="2">BGI_AS27</strain>
    </source>
</reference>
<accession>A0A087R560</accession>
<feature type="non-terminal residue" evidence="2">
    <location>
        <position position="1"/>
    </location>
</feature>
<feature type="non-terminal residue" evidence="2">
    <location>
        <position position="61"/>
    </location>
</feature>
<keyword evidence="3" id="KW-1185">Reference proteome</keyword>
<gene>
    <name evidence="2" type="ORF">AS27_04589</name>
</gene>
<keyword evidence="1" id="KW-1133">Transmembrane helix</keyword>
<proteinExistence type="predicted"/>
<dbReference type="EMBL" id="KL226108">
    <property type="protein sequence ID" value="KFM08614.1"/>
    <property type="molecule type" value="Genomic_DNA"/>
</dbReference>
<protein>
    <submittedName>
        <fullName evidence="2">Uncharacterized protein</fullName>
    </submittedName>
</protein>
<evidence type="ECO:0000256" key="1">
    <source>
        <dbReference type="SAM" id="Phobius"/>
    </source>
</evidence>
<sequence length="61" mass="7125">TASSLQPLLLLLRRRRRRHHHRVVPFSLLLLFFFVLPLHCRLRTGHSSRQEAGIVTMVRAG</sequence>
<organism evidence="2 3">
    <name type="scientific">Aptenodytes forsteri</name>
    <name type="common">Emperor penguin</name>
    <dbReference type="NCBI Taxonomy" id="9233"/>
    <lineage>
        <taxon>Eukaryota</taxon>
        <taxon>Metazoa</taxon>
        <taxon>Chordata</taxon>
        <taxon>Craniata</taxon>
        <taxon>Vertebrata</taxon>
        <taxon>Euteleostomi</taxon>
        <taxon>Archelosauria</taxon>
        <taxon>Archosauria</taxon>
        <taxon>Dinosauria</taxon>
        <taxon>Saurischia</taxon>
        <taxon>Theropoda</taxon>
        <taxon>Coelurosauria</taxon>
        <taxon>Aves</taxon>
        <taxon>Neognathae</taxon>
        <taxon>Neoaves</taxon>
        <taxon>Aequornithes</taxon>
        <taxon>Sphenisciformes</taxon>
        <taxon>Spheniscidae</taxon>
        <taxon>Aptenodytes</taxon>
    </lineage>
</organism>
<dbReference type="Proteomes" id="UP000053286">
    <property type="component" value="Unassembled WGS sequence"/>
</dbReference>
<evidence type="ECO:0000313" key="3">
    <source>
        <dbReference type="Proteomes" id="UP000053286"/>
    </source>
</evidence>
<keyword evidence="1" id="KW-0812">Transmembrane</keyword>
<keyword evidence="1" id="KW-0472">Membrane</keyword>
<dbReference type="AlphaFoldDB" id="A0A087R560"/>
<name>A0A087R560_APTFO</name>
<evidence type="ECO:0000313" key="2">
    <source>
        <dbReference type="EMBL" id="KFM08614.1"/>
    </source>
</evidence>
<feature type="transmembrane region" description="Helical" evidence="1">
    <location>
        <begin position="23"/>
        <end position="39"/>
    </location>
</feature>